<dbReference type="InterPro" id="IPR013786">
    <property type="entry name" value="AcylCoA_DH/ox_N"/>
</dbReference>
<comment type="pathway">
    <text evidence="2">Amino-acid degradation; L-valine degradation.</text>
</comment>
<dbReference type="Gene3D" id="2.40.110.10">
    <property type="entry name" value="Butyryl-CoA Dehydrogenase, subunit A, domain 2"/>
    <property type="match status" value="1"/>
</dbReference>
<dbReference type="InterPro" id="IPR006089">
    <property type="entry name" value="Acyl-CoA_DH_CS"/>
</dbReference>
<dbReference type="FunFam" id="1.20.140.10:FF:000001">
    <property type="entry name" value="Acyl-CoA dehydrogenase"/>
    <property type="match status" value="1"/>
</dbReference>
<reference evidence="12 13" key="1">
    <citation type="submission" date="2019-02" db="EMBL/GenBank/DDBJ databases">
        <authorList>
            <person name="Feng G."/>
        </authorList>
    </citation>
    <scope>NUCLEOTIDE SEQUENCE [LARGE SCALE GENOMIC DNA]</scope>
    <source>
        <strain evidence="12 13">DSM 26779</strain>
    </source>
</reference>
<evidence type="ECO:0000313" key="13">
    <source>
        <dbReference type="Proteomes" id="UP000292734"/>
    </source>
</evidence>
<evidence type="ECO:0000259" key="10">
    <source>
        <dbReference type="Pfam" id="PF02770"/>
    </source>
</evidence>
<evidence type="ECO:0000259" key="11">
    <source>
        <dbReference type="Pfam" id="PF02771"/>
    </source>
</evidence>
<dbReference type="Proteomes" id="UP000292734">
    <property type="component" value="Unassembled WGS sequence"/>
</dbReference>
<dbReference type="Pfam" id="PF00441">
    <property type="entry name" value="Acyl-CoA_dh_1"/>
    <property type="match status" value="1"/>
</dbReference>
<dbReference type="InterPro" id="IPR036250">
    <property type="entry name" value="AcylCo_DH-like_C"/>
</dbReference>
<sequence>MAMDPELLAQLVDSVRRYTREKLVPIEEKVADEDRVPDEVIQDFRDMGLFGLTTPERYGGLGLASSEEIEIIMEMCWSSAAFRSVVGINLGLGSQGILMDGTEEQRDYWLPRMASGEVITSFCLTEPDSGSDSAALQTRAVRDGDDYILNGTKRFITNAPIAGLFLVMARTHPERLPKNAHVTAFLVPADTPGVRLGKKDRKMGQSGAWSSDVYLEDVRVPASAIVGGVEGKGFGTAMKSLDRGRINVSSVCIGQARRILHEATKYAVERKQFGHPIGEFQLIQAMLADSRADLYAAECMLRDVARRYDSGERVSLEASCTKMFASEMVGRIADRAVQIHGGAGYMRDSAVERFYRDVRVFRIYEGTTQIQQTIIGKELIRRMAEA</sequence>
<evidence type="ECO:0000256" key="2">
    <source>
        <dbReference type="ARBA" id="ARBA00005109"/>
    </source>
</evidence>
<dbReference type="SUPFAM" id="SSF56645">
    <property type="entry name" value="Acyl-CoA dehydrogenase NM domain-like"/>
    <property type="match status" value="1"/>
</dbReference>
<dbReference type="FunFam" id="2.40.110.10:FF:000001">
    <property type="entry name" value="Acyl-CoA dehydrogenase, mitochondrial"/>
    <property type="match status" value="1"/>
</dbReference>
<evidence type="ECO:0000256" key="8">
    <source>
        <dbReference type="RuleBase" id="RU362125"/>
    </source>
</evidence>
<dbReference type="GO" id="GO:0050660">
    <property type="term" value="F:flavin adenine dinucleotide binding"/>
    <property type="evidence" value="ECO:0007669"/>
    <property type="project" value="InterPro"/>
</dbReference>
<comment type="caution">
    <text evidence="12">The sequence shown here is derived from an EMBL/GenBank/DDBJ whole genome shotgun (WGS) entry which is preliminary data.</text>
</comment>
<dbReference type="Pfam" id="PF02771">
    <property type="entry name" value="Acyl-CoA_dh_N"/>
    <property type="match status" value="1"/>
</dbReference>
<accession>A0A4Q4J668</accession>
<evidence type="ECO:0000259" key="9">
    <source>
        <dbReference type="Pfam" id="PF00441"/>
    </source>
</evidence>
<dbReference type="GO" id="GO:0009083">
    <property type="term" value="P:branched-chain amino acid catabolic process"/>
    <property type="evidence" value="ECO:0007669"/>
    <property type="project" value="UniProtKB-KW"/>
</dbReference>
<evidence type="ECO:0000256" key="4">
    <source>
        <dbReference type="ARBA" id="ARBA00022456"/>
    </source>
</evidence>
<protein>
    <submittedName>
        <fullName evidence="12">Acyl-CoA dehydrogenase</fullName>
    </submittedName>
</protein>
<feature type="domain" description="Acyl-CoA dehydrogenase/oxidase C-terminal" evidence="9">
    <location>
        <begin position="231"/>
        <end position="379"/>
    </location>
</feature>
<keyword evidence="4" id="KW-0101">Branched-chain amino acid catabolism</keyword>
<evidence type="ECO:0000256" key="5">
    <source>
        <dbReference type="ARBA" id="ARBA00022630"/>
    </source>
</evidence>
<comment type="similarity">
    <text evidence="3 8">Belongs to the acyl-CoA dehydrogenase family.</text>
</comment>
<dbReference type="AlphaFoldDB" id="A0A4Q4J668"/>
<keyword evidence="6 8" id="KW-0274">FAD</keyword>
<keyword evidence="5 8" id="KW-0285">Flavoprotein</keyword>
<dbReference type="GO" id="GO:0003995">
    <property type="term" value="F:acyl-CoA dehydrogenase activity"/>
    <property type="evidence" value="ECO:0007669"/>
    <property type="project" value="InterPro"/>
</dbReference>
<dbReference type="SUPFAM" id="SSF47203">
    <property type="entry name" value="Acyl-CoA dehydrogenase C-terminal domain-like"/>
    <property type="match status" value="1"/>
</dbReference>
<dbReference type="EMBL" id="SEOM01000004">
    <property type="protein sequence ID" value="RYM01528.1"/>
    <property type="molecule type" value="Genomic_DNA"/>
</dbReference>
<dbReference type="PROSITE" id="PS00073">
    <property type="entry name" value="ACYL_COA_DH_2"/>
    <property type="match status" value="1"/>
</dbReference>
<dbReference type="InterPro" id="IPR037069">
    <property type="entry name" value="AcylCoA_DH/ox_N_sf"/>
</dbReference>
<comment type="cofactor">
    <cofactor evidence="1 8">
        <name>FAD</name>
        <dbReference type="ChEBI" id="CHEBI:57692"/>
    </cofactor>
</comment>
<dbReference type="InterPro" id="IPR009075">
    <property type="entry name" value="AcylCo_DH/oxidase_C"/>
</dbReference>
<dbReference type="InterPro" id="IPR006091">
    <property type="entry name" value="Acyl-CoA_Oxase/DH_mid-dom"/>
</dbReference>
<dbReference type="Gene3D" id="1.10.540.10">
    <property type="entry name" value="Acyl-CoA dehydrogenase/oxidase, N-terminal domain"/>
    <property type="match status" value="1"/>
</dbReference>
<dbReference type="PANTHER" id="PTHR43884:SF40">
    <property type="entry name" value="ACYL-COA DEHYDROGENASE"/>
    <property type="match status" value="1"/>
</dbReference>
<evidence type="ECO:0000256" key="3">
    <source>
        <dbReference type="ARBA" id="ARBA00009347"/>
    </source>
</evidence>
<name>A0A4Q4J668_9SPHN</name>
<evidence type="ECO:0000256" key="1">
    <source>
        <dbReference type="ARBA" id="ARBA00001974"/>
    </source>
</evidence>
<dbReference type="RefSeq" id="WP_129965488.1">
    <property type="nucleotide sequence ID" value="NZ_JACBZE010000005.1"/>
</dbReference>
<dbReference type="InterPro" id="IPR046373">
    <property type="entry name" value="Acyl-CoA_Oxase/DH_mid-dom_sf"/>
</dbReference>
<evidence type="ECO:0000313" key="12">
    <source>
        <dbReference type="EMBL" id="RYM01528.1"/>
    </source>
</evidence>
<dbReference type="PIRSF" id="PIRSF016578">
    <property type="entry name" value="HsaA"/>
    <property type="match status" value="1"/>
</dbReference>
<dbReference type="PROSITE" id="PS00072">
    <property type="entry name" value="ACYL_COA_DH_1"/>
    <property type="match status" value="1"/>
</dbReference>
<keyword evidence="7 8" id="KW-0560">Oxidoreductase</keyword>
<evidence type="ECO:0000256" key="7">
    <source>
        <dbReference type="ARBA" id="ARBA00023002"/>
    </source>
</evidence>
<evidence type="ECO:0000256" key="6">
    <source>
        <dbReference type="ARBA" id="ARBA00022827"/>
    </source>
</evidence>
<proteinExistence type="inferred from homology"/>
<feature type="domain" description="Acyl-CoA dehydrogenase/oxidase N-terminal" evidence="11">
    <location>
        <begin position="10"/>
        <end position="117"/>
    </location>
</feature>
<feature type="domain" description="Acyl-CoA oxidase/dehydrogenase middle" evidence="10">
    <location>
        <begin position="121"/>
        <end position="218"/>
    </location>
</feature>
<dbReference type="Pfam" id="PF02770">
    <property type="entry name" value="Acyl-CoA_dh_M"/>
    <property type="match status" value="1"/>
</dbReference>
<organism evidence="12 13">
    <name type="scientific">Sphingobium indicum</name>
    <dbReference type="NCBI Taxonomy" id="332055"/>
    <lineage>
        <taxon>Bacteria</taxon>
        <taxon>Pseudomonadati</taxon>
        <taxon>Pseudomonadota</taxon>
        <taxon>Alphaproteobacteria</taxon>
        <taxon>Sphingomonadales</taxon>
        <taxon>Sphingomonadaceae</taxon>
        <taxon>Sphingobium</taxon>
    </lineage>
</organism>
<dbReference type="Gene3D" id="1.20.140.10">
    <property type="entry name" value="Butyryl-CoA Dehydrogenase, subunit A, domain 3"/>
    <property type="match status" value="1"/>
</dbReference>
<dbReference type="PANTHER" id="PTHR43884">
    <property type="entry name" value="ACYL-COA DEHYDROGENASE"/>
    <property type="match status" value="1"/>
</dbReference>
<dbReference type="InterPro" id="IPR009100">
    <property type="entry name" value="AcylCoA_DH/oxidase_NM_dom_sf"/>
</dbReference>
<gene>
    <name evidence="12" type="ORF">EWH08_12675</name>
</gene>